<dbReference type="CDD" id="cd07079">
    <property type="entry name" value="ALDH_F18-19_ProA-GPR"/>
    <property type="match status" value="1"/>
</dbReference>
<reference evidence="9" key="1">
    <citation type="submission" date="2022-10" db="EMBL/GenBank/DDBJ databases">
        <title>Adaptive evolution leads to modifications in subtelomeric GC content in a zoonotic Cryptosporidium species.</title>
        <authorList>
            <person name="Li J."/>
            <person name="Feng Y."/>
            <person name="Xiao L."/>
        </authorList>
    </citation>
    <scope>NUCLEOTIDE SEQUENCE</scope>
    <source>
        <strain evidence="9">33844</strain>
    </source>
</reference>
<organism evidence="9">
    <name type="scientific">Cryptosporidium canis</name>
    <dbReference type="NCBI Taxonomy" id="195482"/>
    <lineage>
        <taxon>Eukaryota</taxon>
        <taxon>Sar</taxon>
        <taxon>Alveolata</taxon>
        <taxon>Apicomplexa</taxon>
        <taxon>Conoidasida</taxon>
        <taxon>Coccidia</taxon>
        <taxon>Eucoccidiorida</taxon>
        <taxon>Eimeriorina</taxon>
        <taxon>Cryptosporidiidae</taxon>
        <taxon>Cryptosporidium</taxon>
    </lineage>
</organism>
<evidence type="ECO:0000256" key="5">
    <source>
        <dbReference type="ARBA" id="ARBA00022857"/>
    </source>
</evidence>
<evidence type="ECO:0000256" key="2">
    <source>
        <dbReference type="ARBA" id="ARBA00013002"/>
    </source>
</evidence>
<keyword evidence="5" id="KW-0521">NADP</keyword>
<evidence type="ECO:0000256" key="4">
    <source>
        <dbReference type="ARBA" id="ARBA00022650"/>
    </source>
</evidence>
<dbReference type="Pfam" id="PF00171">
    <property type="entry name" value="Aldedh"/>
    <property type="match status" value="1"/>
</dbReference>
<proteinExistence type="inferred from homology"/>
<dbReference type="InterPro" id="IPR000965">
    <property type="entry name" value="GPR_dom"/>
</dbReference>
<dbReference type="NCBIfam" id="NF001221">
    <property type="entry name" value="PRK00197.1"/>
    <property type="match status" value="1"/>
</dbReference>
<evidence type="ECO:0000259" key="8">
    <source>
        <dbReference type="Pfam" id="PF00171"/>
    </source>
</evidence>
<dbReference type="GO" id="GO:0004350">
    <property type="term" value="F:glutamate-5-semialdehyde dehydrogenase activity"/>
    <property type="evidence" value="ECO:0007669"/>
    <property type="project" value="UniProtKB-EC"/>
</dbReference>
<dbReference type="InterPro" id="IPR015590">
    <property type="entry name" value="Aldehyde_DH_dom"/>
</dbReference>
<gene>
    <name evidence="9" type="ORF">OJ253_128</name>
</gene>
<comment type="pathway">
    <text evidence="1">Amino-acid biosynthesis; L-proline biosynthesis; L-glutamate 5-semialdehyde from L-glutamate: step 2/2.</text>
</comment>
<keyword evidence="9" id="KW-0808">Transferase</keyword>
<dbReference type="PANTHER" id="PTHR11063">
    <property type="entry name" value="GLUTAMATE SEMIALDEHYDE DEHYDROGENASE"/>
    <property type="match status" value="1"/>
</dbReference>
<dbReference type="EMBL" id="JAPCXC010000001">
    <property type="protein sequence ID" value="KAJ1613798.1"/>
    <property type="molecule type" value="Genomic_DNA"/>
</dbReference>
<name>A0A9D5DP17_9CRYT</name>
<keyword evidence="3" id="KW-0028">Amino-acid biosynthesis</keyword>
<evidence type="ECO:0000313" key="9">
    <source>
        <dbReference type="EMBL" id="KAJ1613798.1"/>
    </source>
</evidence>
<evidence type="ECO:0000256" key="1">
    <source>
        <dbReference type="ARBA" id="ARBA00004985"/>
    </source>
</evidence>
<evidence type="ECO:0000256" key="3">
    <source>
        <dbReference type="ARBA" id="ARBA00022605"/>
    </source>
</evidence>
<keyword evidence="4" id="KW-0641">Proline biosynthesis</keyword>
<dbReference type="AlphaFoldDB" id="A0A9D5DP17"/>
<dbReference type="NCBIfam" id="TIGR00407">
    <property type="entry name" value="proA"/>
    <property type="match status" value="1"/>
</dbReference>
<dbReference type="SUPFAM" id="SSF53720">
    <property type="entry name" value="ALDH-like"/>
    <property type="match status" value="1"/>
</dbReference>
<dbReference type="HAMAP" id="MF_00412">
    <property type="entry name" value="ProA"/>
    <property type="match status" value="1"/>
</dbReference>
<keyword evidence="9" id="KW-0418">Kinase</keyword>
<protein>
    <recommendedName>
        <fullName evidence="2">glutamate-5-semialdehyde dehydrogenase</fullName>
        <ecNumber evidence="2">1.2.1.41</ecNumber>
    </recommendedName>
</protein>
<dbReference type="PROSITE" id="PS01223">
    <property type="entry name" value="PROA"/>
    <property type="match status" value="1"/>
</dbReference>
<evidence type="ECO:0000256" key="6">
    <source>
        <dbReference type="ARBA" id="ARBA00023002"/>
    </source>
</evidence>
<keyword evidence="6" id="KW-0560">Oxidoreductase</keyword>
<dbReference type="GO" id="GO:0050661">
    <property type="term" value="F:NADP binding"/>
    <property type="evidence" value="ECO:0007669"/>
    <property type="project" value="InterPro"/>
</dbReference>
<dbReference type="InterPro" id="IPR016163">
    <property type="entry name" value="Ald_DH_C"/>
</dbReference>
<dbReference type="OrthoDB" id="1934954at2759"/>
<dbReference type="EC" id="1.2.1.41" evidence="2"/>
<dbReference type="InterPro" id="IPR016162">
    <property type="entry name" value="Ald_DH_N"/>
</dbReference>
<dbReference type="Gene3D" id="3.40.309.10">
    <property type="entry name" value="Aldehyde Dehydrogenase, Chain A, domain 2"/>
    <property type="match status" value="1"/>
</dbReference>
<dbReference type="PANTHER" id="PTHR11063:SF8">
    <property type="entry name" value="DELTA-1-PYRROLINE-5-CARBOXYLATE SYNTHASE"/>
    <property type="match status" value="1"/>
</dbReference>
<dbReference type="GO" id="GO:0008652">
    <property type="term" value="P:amino acid biosynthetic process"/>
    <property type="evidence" value="ECO:0007669"/>
    <property type="project" value="UniProtKB-KW"/>
</dbReference>
<dbReference type="GO" id="GO:0016301">
    <property type="term" value="F:kinase activity"/>
    <property type="evidence" value="ECO:0007669"/>
    <property type="project" value="UniProtKB-KW"/>
</dbReference>
<feature type="domain" description="Aldehyde dehydrogenase" evidence="8">
    <location>
        <begin position="8"/>
        <end position="285"/>
    </location>
</feature>
<dbReference type="InterPro" id="IPR020593">
    <property type="entry name" value="G-glutamylP_reductase_CS"/>
</dbReference>
<evidence type="ECO:0000256" key="7">
    <source>
        <dbReference type="ARBA" id="ARBA00049024"/>
    </source>
</evidence>
<accession>A0A9D5DP17</accession>
<comment type="caution">
    <text evidence="9">The sequence shown here is derived from an EMBL/GenBank/DDBJ whole genome shotgun (WGS) entry which is preliminary data.</text>
</comment>
<comment type="catalytic activity">
    <reaction evidence="7">
        <text>L-glutamate 5-semialdehyde + phosphate + NADP(+) = L-glutamyl 5-phosphate + NADPH + H(+)</text>
        <dbReference type="Rhea" id="RHEA:19541"/>
        <dbReference type="ChEBI" id="CHEBI:15378"/>
        <dbReference type="ChEBI" id="CHEBI:43474"/>
        <dbReference type="ChEBI" id="CHEBI:57783"/>
        <dbReference type="ChEBI" id="CHEBI:58066"/>
        <dbReference type="ChEBI" id="CHEBI:58274"/>
        <dbReference type="ChEBI" id="CHEBI:58349"/>
        <dbReference type="EC" id="1.2.1.41"/>
    </reaction>
</comment>
<dbReference type="InterPro" id="IPR012134">
    <property type="entry name" value="Glu-5-SA_DH"/>
</dbReference>
<dbReference type="Gene3D" id="3.40.605.10">
    <property type="entry name" value="Aldehyde Dehydrogenase, Chain A, domain 1"/>
    <property type="match status" value="1"/>
</dbReference>
<sequence>MLGLEEIARKSRESGLELSSSTVEERNLVLERFAEEIYLSRNEILEANKLDMENSEKNGVSESMRMRLLMDETKLRACISSVRDVMNLEDPLGKCSLSREITSNGLKLFRMTCPIGVILVIFEARPEVAIQISSLTIKSGNAVILKGGKEALNTNMAILNCVHNAINRVKKNYVNIKEEIVQMIFSHQDVKELLSLNQFIDLVIPRGSGKLVHMIQENTCIPVLGHADGVCMLYVHVDANISEGVDIVVDSKLDYPAACNSLETLLIHRDKLSEFLPALLSRLREQRREIRFYLDRECFGYMADWGDVHELTEDLYHHEFGSNEMCVKSVSGLDEAVSHINRYGSHHTDVILTQDSDTAASFMSRVDSACVFHNCSSRFSDGYRFGFGAEVGISTTRIHARGPVGLEGLLTYKYLLKGQGQTLAQFKNGEFTFTRREIG</sequence>
<dbReference type="PIRSF" id="PIRSF000151">
    <property type="entry name" value="GPR"/>
    <property type="match status" value="1"/>
</dbReference>
<dbReference type="InterPro" id="IPR016161">
    <property type="entry name" value="Ald_DH/histidinol_DH"/>
</dbReference>
<dbReference type="Proteomes" id="UP001067231">
    <property type="component" value="Unassembled WGS sequence"/>
</dbReference>